<dbReference type="AlphaFoldDB" id="A0A344TR54"/>
<dbReference type="Gene3D" id="3.40.50.1820">
    <property type="entry name" value="alpha/beta hydrolase"/>
    <property type="match status" value="1"/>
</dbReference>
<reference evidence="4 5" key="1">
    <citation type="submission" date="2018-07" db="EMBL/GenBank/DDBJ databases">
        <title>Genome sequencing of Runella.</title>
        <authorList>
            <person name="Baek M.-G."/>
            <person name="Yi H."/>
        </authorList>
    </citation>
    <scope>NUCLEOTIDE SEQUENCE [LARGE SCALE GENOMIC DNA]</scope>
    <source>
        <strain evidence="4 5">HYN0085</strain>
    </source>
</reference>
<dbReference type="GO" id="GO:0016787">
    <property type="term" value="F:hydrolase activity"/>
    <property type="evidence" value="ECO:0007669"/>
    <property type="project" value="UniProtKB-KW"/>
</dbReference>
<dbReference type="InterPro" id="IPR029058">
    <property type="entry name" value="AB_hydrolase_fold"/>
</dbReference>
<dbReference type="KEGG" id="run:DR864_27005"/>
<dbReference type="RefSeq" id="WP_114069886.1">
    <property type="nucleotide sequence ID" value="NZ_CP030850.1"/>
</dbReference>
<sequence length="278" mass="31057">MPKITTAPNVQLHVEDWGQGQPVVFLHGWPLSHEMFEYQINQLGNDYRCILIDRRGFGQSDKPWAGYDYDTLADDLQAVFEELDLHNVVLVGFSMGGAEAIRYISRHGSNRIAKLVLLGAAAPRLLKTPAFEEGVEKSVFDGMIENAIEDRAAFMESFSKDFFGATIISSPLSSKLMDWFHWLTMKSSPRAFINCILTFSQADLSEELASIDVPTLIIHGTGDKIVPFDITAKILHAGIAGSQLIPYEDAPHGFFYTNWPQLNHDLAAFIQQPVPVME</sequence>
<dbReference type="Pfam" id="PF00561">
    <property type="entry name" value="Abhydrolase_1"/>
    <property type="match status" value="1"/>
</dbReference>
<name>A0A344TR54_9BACT</name>
<dbReference type="FunFam" id="3.40.50.1820:FF:000205">
    <property type="entry name" value="Non-haem bromoperoxidase BPO-A2"/>
    <property type="match status" value="1"/>
</dbReference>
<evidence type="ECO:0000313" key="5">
    <source>
        <dbReference type="Proteomes" id="UP000251993"/>
    </source>
</evidence>
<dbReference type="PRINTS" id="PR00111">
    <property type="entry name" value="ABHYDROLASE"/>
</dbReference>
<dbReference type="InterPro" id="IPR050266">
    <property type="entry name" value="AB_hydrolase_sf"/>
</dbReference>
<keyword evidence="1 4" id="KW-0378">Hydrolase</keyword>
<evidence type="ECO:0000256" key="1">
    <source>
        <dbReference type="ARBA" id="ARBA00022801"/>
    </source>
</evidence>
<evidence type="ECO:0000256" key="2">
    <source>
        <dbReference type="ARBA" id="ARBA00038128"/>
    </source>
</evidence>
<dbReference type="GO" id="GO:0016020">
    <property type="term" value="C:membrane"/>
    <property type="evidence" value="ECO:0007669"/>
    <property type="project" value="TreeGrafter"/>
</dbReference>
<proteinExistence type="inferred from homology"/>
<evidence type="ECO:0000259" key="3">
    <source>
        <dbReference type="Pfam" id="PF00561"/>
    </source>
</evidence>
<dbReference type="InterPro" id="IPR000073">
    <property type="entry name" value="AB_hydrolase_1"/>
</dbReference>
<dbReference type="EMBL" id="CP030850">
    <property type="protein sequence ID" value="AXE21125.1"/>
    <property type="molecule type" value="Genomic_DNA"/>
</dbReference>
<dbReference type="OrthoDB" id="9780932at2"/>
<organism evidence="4 5">
    <name type="scientific">Runella rosea</name>
    <dbReference type="NCBI Taxonomy" id="2259595"/>
    <lineage>
        <taxon>Bacteria</taxon>
        <taxon>Pseudomonadati</taxon>
        <taxon>Bacteroidota</taxon>
        <taxon>Cytophagia</taxon>
        <taxon>Cytophagales</taxon>
        <taxon>Spirosomataceae</taxon>
        <taxon>Runella</taxon>
    </lineage>
</organism>
<comment type="similarity">
    <text evidence="2">Belongs to the AB hydrolase superfamily. Bacterial non-heme haloperoxidase / perhydrolase family.</text>
</comment>
<dbReference type="PANTHER" id="PTHR43798">
    <property type="entry name" value="MONOACYLGLYCEROL LIPASE"/>
    <property type="match status" value="1"/>
</dbReference>
<protein>
    <submittedName>
        <fullName evidence="4">Alpha/beta hydrolase</fullName>
    </submittedName>
</protein>
<keyword evidence="5" id="KW-1185">Reference proteome</keyword>
<gene>
    <name evidence="4" type="ORF">DR864_27005</name>
</gene>
<dbReference type="PANTHER" id="PTHR43798:SF31">
    <property type="entry name" value="AB HYDROLASE SUPERFAMILY PROTEIN YCLE"/>
    <property type="match status" value="1"/>
</dbReference>
<accession>A0A344TR54</accession>
<feature type="domain" description="AB hydrolase-1" evidence="3">
    <location>
        <begin position="22"/>
        <end position="257"/>
    </location>
</feature>
<evidence type="ECO:0000313" key="4">
    <source>
        <dbReference type="EMBL" id="AXE21125.1"/>
    </source>
</evidence>
<dbReference type="Proteomes" id="UP000251993">
    <property type="component" value="Chromosome"/>
</dbReference>
<dbReference type="SUPFAM" id="SSF53474">
    <property type="entry name" value="alpha/beta-Hydrolases"/>
    <property type="match status" value="1"/>
</dbReference>